<protein>
    <recommendedName>
        <fullName evidence="3">Phage protein</fullName>
    </recommendedName>
</protein>
<evidence type="ECO:0000256" key="1">
    <source>
        <dbReference type="SAM" id="MobiDB-lite"/>
    </source>
</evidence>
<evidence type="ECO:0008006" key="3">
    <source>
        <dbReference type="Google" id="ProtNLM"/>
    </source>
</evidence>
<feature type="compositionally biased region" description="Basic and acidic residues" evidence="1">
    <location>
        <begin position="227"/>
        <end position="246"/>
    </location>
</feature>
<reference evidence="2" key="1">
    <citation type="journal article" date="2021" name="Proc. Natl. Acad. Sci. U.S.A.">
        <title>A Catalog of Tens of Thousands of Viruses from Human Metagenomes Reveals Hidden Associations with Chronic Diseases.</title>
        <authorList>
            <person name="Tisza M.J."/>
            <person name="Buck C.B."/>
        </authorList>
    </citation>
    <scope>NUCLEOTIDE SEQUENCE</scope>
    <source>
        <strain evidence="2">CtkKt3</strain>
    </source>
</reference>
<dbReference type="EMBL" id="BK016169">
    <property type="protein sequence ID" value="DAF99615.1"/>
    <property type="molecule type" value="Genomic_DNA"/>
</dbReference>
<proteinExistence type="predicted"/>
<evidence type="ECO:0000313" key="2">
    <source>
        <dbReference type="EMBL" id="DAF99615.1"/>
    </source>
</evidence>
<feature type="region of interest" description="Disordered" evidence="1">
    <location>
        <begin position="315"/>
        <end position="334"/>
    </location>
</feature>
<sequence length="367" mass="41635">MKDIAPELLERIEKEFKRTFEADSTIRSLYKKIKDGTATYEDAQSFAVKTGELLADTFKRNLSSEILPDGRFYYNIASRILNSTLGKNHDLISDYSAGVQNISNRKAGIRIKAQTADPDQERIDGIVDIVSGKSRFDDIAYMLKEPVINFGQAVVDETLRKNIEFQGKSGKSPKVIRRATGKPCRWCAAIAGTYTYPDVPKDVFRRHQRCRCIVEYDPGTGRRQNVHSKELTDEAELEKRKSVGLETPLKKDAQKLEKKLSGQNQSDIIKPDRVISGHSGTPKEAAAGTVIDHLGKDGRTETRTFYNSMGLKKKDITNHDHKNPKMHPYGKNGEHAHDYIWDNAHRLKEKTTRELTDTERKENDDIL</sequence>
<name>A0A8S5UYN8_9CAUD</name>
<organism evidence="2">
    <name type="scientific">Siphoviridae sp. ctkKt3</name>
    <dbReference type="NCBI Taxonomy" id="2825642"/>
    <lineage>
        <taxon>Viruses</taxon>
        <taxon>Duplodnaviria</taxon>
        <taxon>Heunggongvirae</taxon>
        <taxon>Uroviricota</taxon>
        <taxon>Caudoviricetes</taxon>
    </lineage>
</organism>
<feature type="region of interest" description="Disordered" evidence="1">
    <location>
        <begin position="221"/>
        <end position="246"/>
    </location>
</feature>
<accession>A0A8S5UYN8</accession>